<dbReference type="Proteomes" id="UP001596072">
    <property type="component" value="Unassembled WGS sequence"/>
</dbReference>
<dbReference type="EMBL" id="JBHSNS010000011">
    <property type="protein sequence ID" value="MFC5730837.1"/>
    <property type="molecule type" value="Genomic_DNA"/>
</dbReference>
<dbReference type="InterPro" id="IPR029016">
    <property type="entry name" value="GAF-like_dom_sf"/>
</dbReference>
<dbReference type="Gene3D" id="3.30.450.40">
    <property type="match status" value="1"/>
</dbReference>
<name>A0ABW0ZLC9_9ACTN</name>
<feature type="domain" description="GAF" evidence="1">
    <location>
        <begin position="25"/>
        <end position="183"/>
    </location>
</feature>
<protein>
    <submittedName>
        <fullName evidence="2">GAF domain-containing protein</fullName>
    </submittedName>
</protein>
<dbReference type="RefSeq" id="WP_136432126.1">
    <property type="nucleotide sequence ID" value="NZ_JBHSNS010000011.1"/>
</dbReference>
<proteinExistence type="predicted"/>
<organism evidence="2 3">
    <name type="scientific">Nocardioides vastitatis</name>
    <dbReference type="NCBI Taxonomy" id="2568655"/>
    <lineage>
        <taxon>Bacteria</taxon>
        <taxon>Bacillati</taxon>
        <taxon>Actinomycetota</taxon>
        <taxon>Actinomycetes</taxon>
        <taxon>Propionibacteriales</taxon>
        <taxon>Nocardioidaceae</taxon>
        <taxon>Nocardioides</taxon>
    </lineage>
</organism>
<gene>
    <name evidence="2" type="ORF">ACFPQB_18090</name>
</gene>
<keyword evidence="3" id="KW-1185">Reference proteome</keyword>
<evidence type="ECO:0000313" key="3">
    <source>
        <dbReference type="Proteomes" id="UP001596072"/>
    </source>
</evidence>
<dbReference type="Pfam" id="PF13185">
    <property type="entry name" value="GAF_2"/>
    <property type="match status" value="1"/>
</dbReference>
<dbReference type="InterPro" id="IPR003018">
    <property type="entry name" value="GAF"/>
</dbReference>
<dbReference type="SMART" id="SM00065">
    <property type="entry name" value="GAF"/>
    <property type="match status" value="1"/>
</dbReference>
<reference evidence="3" key="1">
    <citation type="journal article" date="2019" name="Int. J. Syst. Evol. Microbiol.">
        <title>The Global Catalogue of Microorganisms (GCM) 10K type strain sequencing project: providing services to taxonomists for standard genome sequencing and annotation.</title>
        <authorList>
            <consortium name="The Broad Institute Genomics Platform"/>
            <consortium name="The Broad Institute Genome Sequencing Center for Infectious Disease"/>
            <person name="Wu L."/>
            <person name="Ma J."/>
        </authorList>
    </citation>
    <scope>NUCLEOTIDE SEQUENCE [LARGE SCALE GENOMIC DNA]</scope>
    <source>
        <strain evidence="3">YIM 94188</strain>
    </source>
</reference>
<evidence type="ECO:0000313" key="2">
    <source>
        <dbReference type="EMBL" id="MFC5730837.1"/>
    </source>
</evidence>
<accession>A0ABW0ZLC9</accession>
<evidence type="ECO:0000259" key="1">
    <source>
        <dbReference type="SMART" id="SM00065"/>
    </source>
</evidence>
<sequence>MVDDLAHDPRLLWLLARVDKQCVEAVEELLRFIAEHLAIATSDAVTVRVLSEDRQSLLPLAAHHPEPMIASAMASIMSETTQPADSGLWLPVMQERKPRRWRMPRGYVPAEASEQQAAFLEKFPIRAVLGVPILLDDRLIGGVSVVRFAVDREFTDQDEALVVACASRIAPALEFRSRLKEAQ</sequence>
<dbReference type="SUPFAM" id="SSF55781">
    <property type="entry name" value="GAF domain-like"/>
    <property type="match status" value="1"/>
</dbReference>
<comment type="caution">
    <text evidence="2">The sequence shown here is derived from an EMBL/GenBank/DDBJ whole genome shotgun (WGS) entry which is preliminary data.</text>
</comment>